<evidence type="ECO:0000259" key="5">
    <source>
        <dbReference type="Pfam" id="PF04542"/>
    </source>
</evidence>
<dbReference type="InterPro" id="IPR013325">
    <property type="entry name" value="RNA_pol_sigma_r2"/>
</dbReference>
<name>A0ABZ0S1F7_9BACI</name>
<feature type="domain" description="RNA polymerase sigma-70 region 2" evidence="5">
    <location>
        <begin position="16"/>
        <end position="83"/>
    </location>
</feature>
<evidence type="ECO:0000313" key="8">
    <source>
        <dbReference type="Proteomes" id="UP001322664"/>
    </source>
</evidence>
<reference evidence="7 8" key="1">
    <citation type="submission" date="2023-09" db="EMBL/GenBank/DDBJ databases">
        <authorList>
            <person name="Page C.A."/>
            <person name="Perez-Diaz I.M."/>
        </authorList>
    </citation>
    <scope>NUCLEOTIDE SEQUENCE [LARGE SCALE GENOMIC DNA]</scope>
    <source>
        <strain evidence="7 8">Ll15</strain>
    </source>
</reference>
<accession>A0ABZ0S1F7</accession>
<dbReference type="SUPFAM" id="SSF88946">
    <property type="entry name" value="Sigma2 domain of RNA polymerase sigma factors"/>
    <property type="match status" value="1"/>
</dbReference>
<keyword evidence="3" id="KW-0731">Sigma factor</keyword>
<evidence type="ECO:0000259" key="6">
    <source>
        <dbReference type="Pfam" id="PF08281"/>
    </source>
</evidence>
<dbReference type="NCBIfam" id="TIGR02954">
    <property type="entry name" value="Sig70_famx3"/>
    <property type="match status" value="1"/>
</dbReference>
<evidence type="ECO:0000256" key="3">
    <source>
        <dbReference type="ARBA" id="ARBA00023082"/>
    </source>
</evidence>
<dbReference type="InterPro" id="IPR013324">
    <property type="entry name" value="RNA_pol_sigma_r3/r4-like"/>
</dbReference>
<evidence type="ECO:0000256" key="1">
    <source>
        <dbReference type="ARBA" id="ARBA00010641"/>
    </source>
</evidence>
<evidence type="ECO:0000256" key="4">
    <source>
        <dbReference type="ARBA" id="ARBA00023163"/>
    </source>
</evidence>
<dbReference type="EMBL" id="CP137624">
    <property type="protein sequence ID" value="WPK13499.1"/>
    <property type="molecule type" value="Genomic_DNA"/>
</dbReference>
<dbReference type="InterPro" id="IPR007627">
    <property type="entry name" value="RNA_pol_sigma70_r2"/>
</dbReference>
<keyword evidence="2" id="KW-0805">Transcription regulation</keyword>
<keyword evidence="4" id="KW-0804">Transcription</keyword>
<feature type="domain" description="RNA polymerase sigma factor 70 region 4 type 2" evidence="6">
    <location>
        <begin position="105"/>
        <end position="156"/>
    </location>
</feature>
<dbReference type="PANTHER" id="PTHR43133">
    <property type="entry name" value="RNA POLYMERASE ECF-TYPE SIGMA FACTO"/>
    <property type="match status" value="1"/>
</dbReference>
<dbReference type="InterPro" id="IPR014284">
    <property type="entry name" value="RNA_pol_sigma-70_dom"/>
</dbReference>
<organism evidence="7 8">
    <name type="scientific">Lysinibacillus louembei</name>
    <dbReference type="NCBI Taxonomy" id="1470088"/>
    <lineage>
        <taxon>Bacteria</taxon>
        <taxon>Bacillati</taxon>
        <taxon>Bacillota</taxon>
        <taxon>Bacilli</taxon>
        <taxon>Bacillales</taxon>
        <taxon>Bacillaceae</taxon>
        <taxon>Lysinibacillus</taxon>
    </lineage>
</organism>
<dbReference type="RefSeq" id="WP_319838002.1">
    <property type="nucleotide sequence ID" value="NZ_CP137624.1"/>
</dbReference>
<dbReference type="PANTHER" id="PTHR43133:SF51">
    <property type="entry name" value="RNA POLYMERASE SIGMA FACTOR"/>
    <property type="match status" value="1"/>
</dbReference>
<dbReference type="Proteomes" id="UP001322664">
    <property type="component" value="Chromosome"/>
</dbReference>
<dbReference type="NCBIfam" id="TIGR02937">
    <property type="entry name" value="sigma70-ECF"/>
    <property type="match status" value="1"/>
</dbReference>
<dbReference type="InterPro" id="IPR036388">
    <property type="entry name" value="WH-like_DNA-bd_sf"/>
</dbReference>
<protein>
    <submittedName>
        <fullName evidence="7">Sigma-70 family RNA polymerase sigma factor</fullName>
    </submittedName>
</protein>
<evidence type="ECO:0000256" key="2">
    <source>
        <dbReference type="ARBA" id="ARBA00023015"/>
    </source>
</evidence>
<dbReference type="InterPro" id="IPR013249">
    <property type="entry name" value="RNA_pol_sigma70_r4_t2"/>
</dbReference>
<dbReference type="Pfam" id="PF04542">
    <property type="entry name" value="Sigma70_r2"/>
    <property type="match status" value="1"/>
</dbReference>
<proteinExistence type="inferred from homology"/>
<dbReference type="Pfam" id="PF08281">
    <property type="entry name" value="Sigma70_r4_2"/>
    <property type="match status" value="1"/>
</dbReference>
<dbReference type="Gene3D" id="1.10.10.10">
    <property type="entry name" value="Winged helix-like DNA-binding domain superfamily/Winged helix DNA-binding domain"/>
    <property type="match status" value="1"/>
</dbReference>
<sequence>MLKKAQKGNGAAFLQLVQDEKVKLYKMAYIYMKNENDALDVVQETVTKAYASINSVKEQQYFSTWLMKILINTALEHLRKNSKIVLMHEEQKEQGKTYNHDERIDLLHAIGQLDEKYKTVILLKYYQDLSTKEIAELLDYPEGTVKTNVHRGLQQLKKSLNKGGNLYGEQY</sequence>
<dbReference type="InterPro" id="IPR039425">
    <property type="entry name" value="RNA_pol_sigma-70-like"/>
</dbReference>
<comment type="similarity">
    <text evidence="1">Belongs to the sigma-70 factor family. ECF subfamily.</text>
</comment>
<dbReference type="CDD" id="cd06171">
    <property type="entry name" value="Sigma70_r4"/>
    <property type="match status" value="1"/>
</dbReference>
<evidence type="ECO:0000313" key="7">
    <source>
        <dbReference type="EMBL" id="WPK13499.1"/>
    </source>
</evidence>
<gene>
    <name evidence="7" type="ORF">R6U77_07420</name>
</gene>
<keyword evidence="8" id="KW-1185">Reference proteome</keyword>
<dbReference type="SUPFAM" id="SSF88659">
    <property type="entry name" value="Sigma3 and sigma4 domains of RNA polymerase sigma factors"/>
    <property type="match status" value="1"/>
</dbReference>
<dbReference type="Gene3D" id="1.10.1740.10">
    <property type="match status" value="1"/>
</dbReference>
<dbReference type="InterPro" id="IPR014300">
    <property type="entry name" value="RNA_pol_sigma-V"/>
</dbReference>